<evidence type="ECO:0000259" key="2">
    <source>
        <dbReference type="PROSITE" id="PS50104"/>
    </source>
</evidence>
<dbReference type="Pfam" id="PF21277">
    <property type="entry name" value="T6SS_VgrG3-like_C"/>
    <property type="match status" value="1"/>
</dbReference>
<dbReference type="PROSITE" id="PS50104">
    <property type="entry name" value="TIR"/>
    <property type="match status" value="1"/>
</dbReference>
<gene>
    <name evidence="3" type="ORF">JI746_16995</name>
</gene>
<sequence>MDQRFEAEAMPQAGAGGLKIFVSYSRKDLAFADQLVASLEALGHKVVIDRSGIQGAERWEARLGQMILEADTIVFILTPASAASPVCRWELEQAGASGKRIVPVLAGALAPDTQVPGTLGTLNYIHFYAEPSFPGAGWGSGLARLQAALRVDIEWIREHTRVAEMAARWQAEASAPDFLARGSELAHLQQWRDARPAGAPELTGAQRSFLQASEQAEAYRLDEERQQIERMRRAQEGREQALQASTRAQEDRARALRLVVRRTIVGIAVTGVLTLAVAGAGYVAWRNGEKTKVALRQVQEERNLQDRLIRLAHNRDYPAPPYSVDTLARRYEGETPEHFGTDFIGGRYYGTFRIRADAQMEEFLGFLDQWKPEQGARLVASGAAEAARRGDPAFERAWHALGTEAASAEDFARLQSAFVEKTVYRPLVRRLGAGARTDGAASPVQLDVERRSIALQAVMFSIAVQYGPNSPLVRDALGGLGNLSEQSDETIIRRLYAYRDKVEQYFPGIEAQSSNFAALIRERNHWELTDALHMLKQPG</sequence>
<dbReference type="EMBL" id="JAEQND010000009">
    <property type="protein sequence ID" value="MBL0426813.1"/>
    <property type="molecule type" value="Genomic_DNA"/>
</dbReference>
<dbReference type="InterPro" id="IPR049073">
    <property type="entry name" value="T6SS_VgrG3-like_C"/>
</dbReference>
<keyword evidence="1" id="KW-1133">Transmembrane helix</keyword>
<comment type="caution">
    <text evidence="3">The sequence shown here is derived from an EMBL/GenBank/DDBJ whole genome shotgun (WGS) entry which is preliminary data.</text>
</comment>
<feature type="domain" description="TIR" evidence="2">
    <location>
        <begin position="16"/>
        <end position="145"/>
    </location>
</feature>
<evidence type="ECO:0000313" key="4">
    <source>
        <dbReference type="Proteomes" id="UP000622707"/>
    </source>
</evidence>
<organism evidence="3 4">
    <name type="scientific">Ramlibacter alkalitolerans</name>
    <dbReference type="NCBI Taxonomy" id="2039631"/>
    <lineage>
        <taxon>Bacteria</taxon>
        <taxon>Pseudomonadati</taxon>
        <taxon>Pseudomonadota</taxon>
        <taxon>Betaproteobacteria</taxon>
        <taxon>Burkholderiales</taxon>
        <taxon>Comamonadaceae</taxon>
        <taxon>Ramlibacter</taxon>
    </lineage>
</organism>
<proteinExistence type="predicted"/>
<dbReference type="Proteomes" id="UP000622707">
    <property type="component" value="Unassembled WGS sequence"/>
</dbReference>
<keyword evidence="4" id="KW-1185">Reference proteome</keyword>
<dbReference type="SUPFAM" id="SSF52200">
    <property type="entry name" value="Toll/Interleukin receptor TIR domain"/>
    <property type="match status" value="1"/>
</dbReference>
<dbReference type="Gene3D" id="3.40.50.10140">
    <property type="entry name" value="Toll/interleukin-1 receptor homology (TIR) domain"/>
    <property type="match status" value="1"/>
</dbReference>
<evidence type="ECO:0000256" key="1">
    <source>
        <dbReference type="SAM" id="Phobius"/>
    </source>
</evidence>
<dbReference type="InterPro" id="IPR000157">
    <property type="entry name" value="TIR_dom"/>
</dbReference>
<reference evidence="3 4" key="1">
    <citation type="journal article" date="2017" name="Int. J. Syst. Evol. Microbiol.">
        <title>Ramlibacter alkalitolerans sp. nov., alkali-tolerant bacterium isolated from soil of ginseng.</title>
        <authorList>
            <person name="Lee D.H."/>
            <person name="Cha C.J."/>
        </authorList>
    </citation>
    <scope>NUCLEOTIDE SEQUENCE [LARGE SCALE GENOMIC DNA]</scope>
    <source>
        <strain evidence="3 4">KACC 19305</strain>
    </source>
</reference>
<dbReference type="Pfam" id="PF13676">
    <property type="entry name" value="TIR_2"/>
    <property type="match status" value="1"/>
</dbReference>
<keyword evidence="1" id="KW-0812">Transmembrane</keyword>
<feature type="transmembrane region" description="Helical" evidence="1">
    <location>
        <begin position="264"/>
        <end position="285"/>
    </location>
</feature>
<protein>
    <submittedName>
        <fullName evidence="3">TIR domain-containing protein</fullName>
    </submittedName>
</protein>
<name>A0ABS1JRH9_9BURK</name>
<dbReference type="InterPro" id="IPR035897">
    <property type="entry name" value="Toll_tir_struct_dom_sf"/>
</dbReference>
<keyword evidence="1" id="KW-0472">Membrane</keyword>
<dbReference type="RefSeq" id="WP_201691164.1">
    <property type="nucleotide sequence ID" value="NZ_JAEQND010000009.1"/>
</dbReference>
<accession>A0ABS1JRH9</accession>
<evidence type="ECO:0000313" key="3">
    <source>
        <dbReference type="EMBL" id="MBL0426813.1"/>
    </source>
</evidence>